<evidence type="ECO:0000313" key="3">
    <source>
        <dbReference type="Proteomes" id="UP001190700"/>
    </source>
</evidence>
<feature type="region of interest" description="Disordered" evidence="1">
    <location>
        <begin position="92"/>
        <end position="158"/>
    </location>
</feature>
<dbReference type="EMBL" id="LGRX02014237">
    <property type="protein sequence ID" value="KAK3264959.1"/>
    <property type="molecule type" value="Genomic_DNA"/>
</dbReference>
<feature type="compositionally biased region" description="Polar residues" evidence="1">
    <location>
        <begin position="138"/>
        <end position="148"/>
    </location>
</feature>
<name>A0AAE0FS33_9CHLO</name>
<sequence length="223" mass="24500">MSLKRTVRAGENLCGKVLKTPLSFFDVPEQPGKFFRGVVKKRCSHKVGHWAVRYTDGTEYNLPEPSIKQWICSPEEVKDNKWAYQLSDVDSSASASEEVEDPSSDNTPVETSESESEALRITSNGAGPSVPPSRAVLGTTSRRQTVARSATPADTKLQWDAGKTKEADAIPFTATSGFQEDPPPDAPISYFFELLWWLSKPGQYAGSGAPMTRTVVADKWRSL</sequence>
<evidence type="ECO:0000256" key="1">
    <source>
        <dbReference type="SAM" id="MobiDB-lite"/>
    </source>
</evidence>
<dbReference type="AlphaFoldDB" id="A0AAE0FS33"/>
<proteinExistence type="predicted"/>
<comment type="caution">
    <text evidence="2">The sequence shown here is derived from an EMBL/GenBank/DDBJ whole genome shotgun (WGS) entry which is preliminary data.</text>
</comment>
<organism evidence="2 3">
    <name type="scientific">Cymbomonas tetramitiformis</name>
    <dbReference type="NCBI Taxonomy" id="36881"/>
    <lineage>
        <taxon>Eukaryota</taxon>
        <taxon>Viridiplantae</taxon>
        <taxon>Chlorophyta</taxon>
        <taxon>Pyramimonadophyceae</taxon>
        <taxon>Pyramimonadales</taxon>
        <taxon>Pyramimonadaceae</taxon>
        <taxon>Cymbomonas</taxon>
    </lineage>
</organism>
<keyword evidence="3" id="KW-1185">Reference proteome</keyword>
<evidence type="ECO:0000313" key="2">
    <source>
        <dbReference type="EMBL" id="KAK3264959.1"/>
    </source>
</evidence>
<gene>
    <name evidence="2" type="ORF">CYMTET_26328</name>
</gene>
<reference evidence="2 3" key="1">
    <citation type="journal article" date="2015" name="Genome Biol. Evol.">
        <title>Comparative Genomics of a Bacterivorous Green Alga Reveals Evolutionary Causalities and Consequences of Phago-Mixotrophic Mode of Nutrition.</title>
        <authorList>
            <person name="Burns J.A."/>
            <person name="Paasch A."/>
            <person name="Narechania A."/>
            <person name="Kim E."/>
        </authorList>
    </citation>
    <scope>NUCLEOTIDE SEQUENCE [LARGE SCALE GENOMIC DNA]</scope>
    <source>
        <strain evidence="2 3">PLY_AMNH</strain>
    </source>
</reference>
<dbReference type="Proteomes" id="UP001190700">
    <property type="component" value="Unassembled WGS sequence"/>
</dbReference>
<accession>A0AAE0FS33</accession>
<protein>
    <submittedName>
        <fullName evidence="2">Uncharacterized protein</fullName>
    </submittedName>
</protein>